<proteinExistence type="predicted"/>
<evidence type="ECO:0000256" key="1">
    <source>
        <dbReference type="SAM" id="MobiDB-lite"/>
    </source>
</evidence>
<gene>
    <name evidence="2" type="ORF">SCUCBS95973_002278</name>
</gene>
<organism evidence="2 3">
    <name type="scientific">Sporothrix curviconia</name>
    <dbReference type="NCBI Taxonomy" id="1260050"/>
    <lineage>
        <taxon>Eukaryota</taxon>
        <taxon>Fungi</taxon>
        <taxon>Dikarya</taxon>
        <taxon>Ascomycota</taxon>
        <taxon>Pezizomycotina</taxon>
        <taxon>Sordariomycetes</taxon>
        <taxon>Sordariomycetidae</taxon>
        <taxon>Ophiostomatales</taxon>
        <taxon>Ophiostomataceae</taxon>
        <taxon>Sporothrix</taxon>
    </lineage>
</organism>
<sequence>MSATDGDASHMAADPAPPVPRLQNTKRTGPRSFLQDELLLGCTFHDLNDPASVDATILGAGVDGHVWRVRFGDDETDYALKVFWANRRLEYDHCLGVQHESHNNALLQMIEAAVHETADAPAERRRAQEAEEGKEGKESKVGTPESTPDGEENDKYTEVRTVPPFTRCYGWLPFSGQEILKMPQCVRSSPFHTRKLPFRELTTDGEYIALVYESPASSYS</sequence>
<feature type="region of interest" description="Disordered" evidence="1">
    <location>
        <begin position="117"/>
        <end position="158"/>
    </location>
</feature>
<evidence type="ECO:0000313" key="3">
    <source>
        <dbReference type="Proteomes" id="UP001642405"/>
    </source>
</evidence>
<accession>A0ABP0B5W1</accession>
<evidence type="ECO:0008006" key="4">
    <source>
        <dbReference type="Google" id="ProtNLM"/>
    </source>
</evidence>
<dbReference type="Proteomes" id="UP001642405">
    <property type="component" value="Unassembled WGS sequence"/>
</dbReference>
<reference evidence="2 3" key="1">
    <citation type="submission" date="2024-01" db="EMBL/GenBank/DDBJ databases">
        <authorList>
            <person name="Allen C."/>
            <person name="Tagirdzhanova G."/>
        </authorList>
    </citation>
    <scope>NUCLEOTIDE SEQUENCE [LARGE SCALE GENOMIC DNA]</scope>
</reference>
<feature type="compositionally biased region" description="Basic and acidic residues" evidence="1">
    <location>
        <begin position="117"/>
        <end position="140"/>
    </location>
</feature>
<protein>
    <recommendedName>
        <fullName evidence="4">Protein kinase domain-containing protein</fullName>
    </recommendedName>
</protein>
<name>A0ABP0B5W1_9PEZI</name>
<keyword evidence="3" id="KW-1185">Reference proteome</keyword>
<dbReference type="EMBL" id="CAWUHB010000009">
    <property type="protein sequence ID" value="CAK7214862.1"/>
    <property type="molecule type" value="Genomic_DNA"/>
</dbReference>
<feature type="region of interest" description="Disordered" evidence="1">
    <location>
        <begin position="1"/>
        <end position="27"/>
    </location>
</feature>
<evidence type="ECO:0000313" key="2">
    <source>
        <dbReference type="EMBL" id="CAK7214862.1"/>
    </source>
</evidence>
<comment type="caution">
    <text evidence="2">The sequence shown here is derived from an EMBL/GenBank/DDBJ whole genome shotgun (WGS) entry which is preliminary data.</text>
</comment>